<comment type="caution">
    <text evidence="1">The sequence shown here is derived from an EMBL/GenBank/DDBJ whole genome shotgun (WGS) entry which is preliminary data.</text>
</comment>
<dbReference type="EMBL" id="JAHESD010000080">
    <property type="protein sequence ID" value="MBT1706061.1"/>
    <property type="molecule type" value="Genomic_DNA"/>
</dbReference>
<name>A0ABS5VXS8_9BACT</name>
<dbReference type="Proteomes" id="UP000772618">
    <property type="component" value="Unassembled WGS sequence"/>
</dbReference>
<organism evidence="1 2">
    <name type="scientific">Chryseosolibacter indicus</name>
    <dbReference type="NCBI Taxonomy" id="2782351"/>
    <lineage>
        <taxon>Bacteria</taxon>
        <taxon>Pseudomonadati</taxon>
        <taxon>Bacteroidota</taxon>
        <taxon>Cytophagia</taxon>
        <taxon>Cytophagales</taxon>
        <taxon>Chryseotaleaceae</taxon>
        <taxon>Chryseosolibacter</taxon>
    </lineage>
</organism>
<evidence type="ECO:0000313" key="2">
    <source>
        <dbReference type="Proteomes" id="UP000772618"/>
    </source>
</evidence>
<dbReference type="SUPFAM" id="SSF49464">
    <property type="entry name" value="Carboxypeptidase regulatory domain-like"/>
    <property type="match status" value="1"/>
</dbReference>
<dbReference type="Gene3D" id="2.60.40.1120">
    <property type="entry name" value="Carboxypeptidase-like, regulatory domain"/>
    <property type="match status" value="1"/>
</dbReference>
<accession>A0ABS5VXS8</accession>
<proteinExistence type="predicted"/>
<sequence length="219" mass="25252">MRYFLLGILLTVLSDICFGQDLVKGIVVDSATFGPLSSVSVQLKNKQRGTTTDNQGNFSIQGTELDTLVLTFVGYKRLELPLLGYEPSVIRLAEQPTILAPIIIHDSRLYQNPYEGLFNEQNARLKKKIPFYYHKSRKDKIKAANWREEAARVQTYVDVVINDPETKKGLIQKYNLTEKEYYELLTAFNEKHYNVMYYLTKGELISLLNKFFEANVPIR</sequence>
<dbReference type="InterPro" id="IPR008969">
    <property type="entry name" value="CarboxyPept-like_regulatory"/>
</dbReference>
<reference evidence="1 2" key="1">
    <citation type="submission" date="2021-05" db="EMBL/GenBank/DDBJ databases">
        <title>A Polyphasic approach of four new species of the genus Ohtaekwangia: Ohtaekwangia histidinii sp. nov., Ohtaekwangia cretensis sp. nov., Ohtaekwangia indiensis sp. nov., Ohtaekwangia reichenbachii sp. nov. from diverse environment.</title>
        <authorList>
            <person name="Octaviana S."/>
        </authorList>
    </citation>
    <scope>NUCLEOTIDE SEQUENCE [LARGE SCALE GENOMIC DNA]</scope>
    <source>
        <strain evidence="1 2">PWU20</strain>
    </source>
</reference>
<dbReference type="Pfam" id="PF13715">
    <property type="entry name" value="CarbopepD_reg_2"/>
    <property type="match status" value="1"/>
</dbReference>
<dbReference type="RefSeq" id="WP_254156830.1">
    <property type="nucleotide sequence ID" value="NZ_JAHESD010000080.1"/>
</dbReference>
<keyword evidence="2" id="KW-1185">Reference proteome</keyword>
<protein>
    <submittedName>
        <fullName evidence="1">Carboxypeptidase-like regulatory domain-containing protein</fullName>
    </submittedName>
</protein>
<evidence type="ECO:0000313" key="1">
    <source>
        <dbReference type="EMBL" id="MBT1706061.1"/>
    </source>
</evidence>
<gene>
    <name evidence="1" type="ORF">KK060_22410</name>
</gene>